<keyword evidence="4 6" id="KW-0732">Signal</keyword>
<protein>
    <submittedName>
        <fullName evidence="7">TRAP transporter substrate-binding protein DctP</fullName>
    </submittedName>
</protein>
<reference evidence="8" key="1">
    <citation type="journal article" date="2019" name="Int. J. Syst. Evol. Microbiol.">
        <title>The Global Catalogue of Microorganisms (GCM) 10K type strain sequencing project: providing services to taxonomists for standard genome sequencing and annotation.</title>
        <authorList>
            <consortium name="The Broad Institute Genomics Platform"/>
            <consortium name="The Broad Institute Genome Sequencing Center for Infectious Disease"/>
            <person name="Wu L."/>
            <person name="Ma J."/>
        </authorList>
    </citation>
    <scope>NUCLEOTIDE SEQUENCE [LARGE SCALE GENOMIC DNA]</scope>
    <source>
        <strain evidence="8">KCTC 62192</strain>
    </source>
</reference>
<feature type="chain" id="PRO_5047380939" evidence="6">
    <location>
        <begin position="24"/>
        <end position="330"/>
    </location>
</feature>
<feature type="signal peptide" evidence="6">
    <location>
        <begin position="1"/>
        <end position="23"/>
    </location>
</feature>
<evidence type="ECO:0000256" key="5">
    <source>
        <dbReference type="ARBA" id="ARBA00022764"/>
    </source>
</evidence>
<dbReference type="Gene3D" id="3.40.190.170">
    <property type="entry name" value="Bacterial extracellular solute-binding protein, family 7"/>
    <property type="match status" value="1"/>
</dbReference>
<keyword evidence="5" id="KW-0574">Periplasm</keyword>
<sequence length="330" mass="35130">MTINLKSFVAAAAIALIGTSSWAAEYTMRLSHQFPPSHPSAKRLEQFAKDVAKDTDGKVEVQLFGGAQLYNPKQHLAAVASGEIESAVILNLQWGGTLPEMSVALIPYLISSPKDQKAFIASDAAKFLDEKMLKKGVKNIAWMVDTNDLIFTSNGHPLEKPSDFKGVKIRGLTPIFDAGLKAMGATTVVMPGSETYQALQTGVVDAGVTGVAAAYSRKFYEVQKYGRATPIFVAFDNLVVNPAWFNGLPADVQKGIEKAAATAVADSITPTDSVDPKKIDNLTGVGMDARVLTPDETAALKAAMQPAVEAAFVEKAGDEGKKLLDLVGKM</sequence>
<dbReference type="EMBL" id="JBHRSK010000004">
    <property type="protein sequence ID" value="MFC2967984.1"/>
    <property type="molecule type" value="Genomic_DNA"/>
</dbReference>
<comment type="caution">
    <text evidence="7">The sequence shown here is derived from an EMBL/GenBank/DDBJ whole genome shotgun (WGS) entry which is preliminary data.</text>
</comment>
<dbReference type="PANTHER" id="PTHR33376">
    <property type="match status" value="1"/>
</dbReference>
<evidence type="ECO:0000256" key="4">
    <source>
        <dbReference type="ARBA" id="ARBA00022729"/>
    </source>
</evidence>
<evidence type="ECO:0000256" key="2">
    <source>
        <dbReference type="ARBA" id="ARBA00009023"/>
    </source>
</evidence>
<keyword evidence="3" id="KW-0813">Transport</keyword>
<comment type="similarity">
    <text evidence="2">Belongs to the bacterial solute-binding protein 7 family.</text>
</comment>
<keyword evidence="8" id="KW-1185">Reference proteome</keyword>
<evidence type="ECO:0000313" key="8">
    <source>
        <dbReference type="Proteomes" id="UP001595443"/>
    </source>
</evidence>
<name>A0ABV7AF51_9RHOB</name>
<evidence type="ECO:0000256" key="6">
    <source>
        <dbReference type="SAM" id="SignalP"/>
    </source>
</evidence>
<comment type="subcellular location">
    <subcellularLocation>
        <location evidence="1">Periplasm</location>
    </subcellularLocation>
</comment>
<dbReference type="PANTHER" id="PTHR33376:SF7">
    <property type="entry name" value="C4-DICARBOXYLATE-BINDING PROTEIN DCTB"/>
    <property type="match status" value="1"/>
</dbReference>
<dbReference type="NCBIfam" id="NF037995">
    <property type="entry name" value="TRAP_S1"/>
    <property type="match status" value="1"/>
</dbReference>
<dbReference type="InterPro" id="IPR038404">
    <property type="entry name" value="TRAP_DctP_sf"/>
</dbReference>
<dbReference type="InterPro" id="IPR018389">
    <property type="entry name" value="DctP_fam"/>
</dbReference>
<evidence type="ECO:0000256" key="1">
    <source>
        <dbReference type="ARBA" id="ARBA00004418"/>
    </source>
</evidence>
<dbReference type="RefSeq" id="WP_377832631.1">
    <property type="nucleotide sequence ID" value="NZ_JBHRSK010000004.1"/>
</dbReference>
<evidence type="ECO:0000313" key="7">
    <source>
        <dbReference type="EMBL" id="MFC2967984.1"/>
    </source>
</evidence>
<proteinExistence type="inferred from homology"/>
<dbReference type="Proteomes" id="UP001595443">
    <property type="component" value="Unassembled WGS sequence"/>
</dbReference>
<gene>
    <name evidence="7" type="primary">dctP</name>
    <name evidence="7" type="ORF">ACFOES_07755</name>
</gene>
<evidence type="ECO:0000256" key="3">
    <source>
        <dbReference type="ARBA" id="ARBA00022448"/>
    </source>
</evidence>
<organism evidence="7 8">
    <name type="scientific">Acidimangrovimonas pyrenivorans</name>
    <dbReference type="NCBI Taxonomy" id="2030798"/>
    <lineage>
        <taxon>Bacteria</taxon>
        <taxon>Pseudomonadati</taxon>
        <taxon>Pseudomonadota</taxon>
        <taxon>Alphaproteobacteria</taxon>
        <taxon>Rhodobacterales</taxon>
        <taxon>Paracoccaceae</taxon>
        <taxon>Acidimangrovimonas</taxon>
    </lineage>
</organism>
<accession>A0ABV7AF51</accession>
<dbReference type="Pfam" id="PF03480">
    <property type="entry name" value="DctP"/>
    <property type="match status" value="1"/>
</dbReference>